<gene>
    <name evidence="1" type="ORF">Ga0061060_10958</name>
</gene>
<dbReference type="RefSeq" id="WP_209424236.1">
    <property type="nucleotide sequence ID" value="NZ_CYGZ01000009.1"/>
</dbReference>
<sequence>MYACYTIGRYRNYEENMNNFERRLKMNKQAIDLAKQIIELDLQRDAMFEQLLALLGDHAYEILRYMQNKY</sequence>
<evidence type="ECO:0000313" key="2">
    <source>
        <dbReference type="Proteomes" id="UP000182738"/>
    </source>
</evidence>
<proteinExistence type="predicted"/>
<name>A0A0K6GNT0_9BACL</name>
<dbReference type="AlphaFoldDB" id="A0A0K6GNT0"/>
<keyword evidence="2" id="KW-1185">Reference proteome</keyword>
<dbReference type="Proteomes" id="UP000182738">
    <property type="component" value="Unassembled WGS sequence"/>
</dbReference>
<reference evidence="2" key="1">
    <citation type="submission" date="2015-08" db="EMBL/GenBank/DDBJ databases">
        <authorList>
            <person name="Varghese N."/>
        </authorList>
    </citation>
    <scope>NUCLEOTIDE SEQUENCE [LARGE SCALE GENOMIC DNA]</scope>
    <source>
        <strain evidence="2">DSM 27374</strain>
    </source>
</reference>
<evidence type="ECO:0000313" key="1">
    <source>
        <dbReference type="EMBL" id="CUA80379.1"/>
    </source>
</evidence>
<organism evidence="1 2">
    <name type="scientific">Anoxybacillus suryakundensis</name>
    <dbReference type="NCBI Taxonomy" id="1325335"/>
    <lineage>
        <taxon>Bacteria</taxon>
        <taxon>Bacillati</taxon>
        <taxon>Bacillota</taxon>
        <taxon>Bacilli</taxon>
        <taxon>Bacillales</taxon>
        <taxon>Anoxybacillaceae</taxon>
        <taxon>Anoxybacillus</taxon>
    </lineage>
</organism>
<accession>A0A0K6GNT0</accession>
<protein>
    <submittedName>
        <fullName evidence="1">Uncharacterized protein</fullName>
    </submittedName>
</protein>
<dbReference type="EMBL" id="CYGZ01000009">
    <property type="protein sequence ID" value="CUA80379.1"/>
    <property type="molecule type" value="Genomic_DNA"/>
</dbReference>